<dbReference type="PATRIC" id="fig|1409788.3.peg.2576"/>
<organism evidence="3 4">
    <name type="scientific">Sunxiuqinia dokdonensis</name>
    <dbReference type="NCBI Taxonomy" id="1409788"/>
    <lineage>
        <taxon>Bacteria</taxon>
        <taxon>Pseudomonadati</taxon>
        <taxon>Bacteroidota</taxon>
        <taxon>Bacteroidia</taxon>
        <taxon>Marinilabiliales</taxon>
        <taxon>Prolixibacteraceae</taxon>
        <taxon>Sunxiuqinia</taxon>
    </lineage>
</organism>
<dbReference type="Pfam" id="PF19762">
    <property type="entry name" value="DUF6249"/>
    <property type="match status" value="1"/>
</dbReference>
<evidence type="ECO:0000313" key="3">
    <source>
        <dbReference type="EMBL" id="KOH44659.1"/>
    </source>
</evidence>
<proteinExistence type="predicted"/>
<dbReference type="EMBL" id="LGIA01000156">
    <property type="protein sequence ID" value="KOH44659.1"/>
    <property type="molecule type" value="Genomic_DNA"/>
</dbReference>
<keyword evidence="1" id="KW-1133">Transmembrane helix</keyword>
<feature type="transmembrane region" description="Helical" evidence="1">
    <location>
        <begin position="92"/>
        <end position="113"/>
    </location>
</feature>
<comment type="caution">
    <text evidence="3">The sequence shown here is derived from an EMBL/GenBank/DDBJ whole genome shotgun (WGS) entry which is preliminary data.</text>
</comment>
<feature type="transmembrane region" description="Helical" evidence="1">
    <location>
        <begin position="57"/>
        <end position="80"/>
    </location>
</feature>
<evidence type="ECO:0000259" key="2">
    <source>
        <dbReference type="Pfam" id="PF19762"/>
    </source>
</evidence>
<gene>
    <name evidence="3" type="ORF">NC99_24970</name>
</gene>
<name>A0A0L8V8A1_9BACT</name>
<dbReference type="AlphaFoldDB" id="A0A0L8V8A1"/>
<accession>A0A0L8V8A1</accession>
<protein>
    <recommendedName>
        <fullName evidence="2">DUF6249 domain-containing protein</fullName>
    </recommendedName>
</protein>
<keyword evidence="1" id="KW-0472">Membrane</keyword>
<dbReference type="STRING" id="1409788.NC99_24970"/>
<dbReference type="OrthoDB" id="1440180at2"/>
<dbReference type="RefSeq" id="WP_053183792.1">
    <property type="nucleotide sequence ID" value="NZ_LGIA01000156.1"/>
</dbReference>
<keyword evidence="4" id="KW-1185">Reference proteome</keyword>
<keyword evidence="1" id="KW-0812">Transmembrane</keyword>
<feature type="transmembrane region" description="Helical" evidence="1">
    <location>
        <begin position="6"/>
        <end position="25"/>
    </location>
</feature>
<feature type="domain" description="DUF6249" evidence="2">
    <location>
        <begin position="9"/>
        <end position="115"/>
    </location>
</feature>
<evidence type="ECO:0000313" key="4">
    <source>
        <dbReference type="Proteomes" id="UP000036958"/>
    </source>
</evidence>
<reference evidence="4" key="1">
    <citation type="submission" date="2015-07" db="EMBL/GenBank/DDBJ databases">
        <title>Genome sequencing of Sunxiuqinia dokdonensis strain SK.</title>
        <authorList>
            <person name="Ahn S."/>
            <person name="Kim B.-C."/>
        </authorList>
    </citation>
    <scope>NUCLEOTIDE SEQUENCE [LARGE SCALE GENOMIC DNA]</scope>
    <source>
        <strain evidence="4">SK</strain>
    </source>
</reference>
<dbReference type="InterPro" id="IPR046216">
    <property type="entry name" value="DUF6249"/>
</dbReference>
<evidence type="ECO:0000256" key="1">
    <source>
        <dbReference type="SAM" id="Phobius"/>
    </source>
</evidence>
<sequence>MEDLMLALIWLGFFASVFLGWYYFLQARNKERMALIERDKDVSEIYAKREVSFRFPWLKLGMLITGIGVGLSLAMVLTLNPMWDALNKKTDGASIFAFILLFGGIAMVIAHFIDKPKSK</sequence>
<dbReference type="Proteomes" id="UP000036958">
    <property type="component" value="Unassembled WGS sequence"/>
</dbReference>